<keyword evidence="6" id="KW-1185">Reference proteome</keyword>
<dbReference type="Gene3D" id="2.70.70.10">
    <property type="entry name" value="Glucose Permease (Domain IIA)"/>
    <property type="match status" value="1"/>
</dbReference>
<feature type="coiled-coil region" evidence="2">
    <location>
        <begin position="78"/>
        <end position="122"/>
    </location>
</feature>
<sequence length="334" mass="36734">MRSATLPNPNRMTLLVLREAGQPAKQMHMSKPLIIAVPLVAILSISGLIISLQLQSNQTIARLEGQLQSQNLKFEAVVSDKNAAIERLQNEVISLSSQSQDMMNRMERVAELEDQLQKFIEKYGESDSSALSNLSALSLKGLDVDDPNEQLGVGGEFIAVHENEIEQLAEHTKDQFLEMNAMLDEMEKNVPLTLKRAKQTQYSLSGTPSEWPTLSKRLTSNFGYRTDPFTGRASFHAGIDIGAKQGDPVYAAAAGEVITTAQDNSHGKYIIIQHPGGLQSWYLHLSKISVSEGDFIKKGQTIGQVGNTGRSTGPHLHFEIVKNGKTIDPLPYLQ</sequence>
<dbReference type="SUPFAM" id="SSF51261">
    <property type="entry name" value="Duplicated hybrid motif"/>
    <property type="match status" value="1"/>
</dbReference>
<keyword evidence="1" id="KW-0732">Signal</keyword>
<keyword evidence="3" id="KW-1133">Transmembrane helix</keyword>
<dbReference type="EMBL" id="CP034346">
    <property type="protein sequence ID" value="AZS14084.1"/>
    <property type="molecule type" value="Genomic_DNA"/>
</dbReference>
<dbReference type="InterPro" id="IPR011055">
    <property type="entry name" value="Dup_hybrid_motif"/>
</dbReference>
<dbReference type="RefSeq" id="WP_126996394.1">
    <property type="nucleotide sequence ID" value="NZ_CP034346.1"/>
</dbReference>
<accession>A0A3S9UUV7</accession>
<evidence type="ECO:0000256" key="1">
    <source>
        <dbReference type="ARBA" id="ARBA00022729"/>
    </source>
</evidence>
<dbReference type="Proteomes" id="UP000270678">
    <property type="component" value="Chromosome"/>
</dbReference>
<evidence type="ECO:0000256" key="3">
    <source>
        <dbReference type="SAM" id="Phobius"/>
    </source>
</evidence>
<dbReference type="GO" id="GO:0004222">
    <property type="term" value="F:metalloendopeptidase activity"/>
    <property type="evidence" value="ECO:0007669"/>
    <property type="project" value="TreeGrafter"/>
</dbReference>
<gene>
    <name evidence="5" type="ORF">EI981_06185</name>
</gene>
<evidence type="ECO:0000313" key="6">
    <source>
        <dbReference type="Proteomes" id="UP000270678"/>
    </source>
</evidence>
<dbReference type="PANTHER" id="PTHR21666">
    <property type="entry name" value="PEPTIDASE-RELATED"/>
    <property type="match status" value="1"/>
</dbReference>
<feature type="domain" description="M23ase beta-sheet core" evidence="4">
    <location>
        <begin position="235"/>
        <end position="329"/>
    </location>
</feature>
<reference evidence="6" key="1">
    <citation type="submission" date="2018-12" db="EMBL/GenBank/DDBJ databases">
        <title>Complete genome sequence of Paenibacillus sp. MBLB1234.</title>
        <authorList>
            <person name="Nam Y.-D."/>
            <person name="Kang J."/>
            <person name="Chung W.-H."/>
            <person name="Park Y.S."/>
        </authorList>
    </citation>
    <scope>NUCLEOTIDE SEQUENCE [LARGE SCALE GENOMIC DNA]</scope>
    <source>
        <strain evidence="6">MBLB1234</strain>
    </source>
</reference>
<dbReference type="KEGG" id="plut:EI981_06185"/>
<proteinExistence type="predicted"/>
<dbReference type="PANTHER" id="PTHR21666:SF289">
    <property type="entry name" value="L-ALA--D-GLU ENDOPEPTIDASE"/>
    <property type="match status" value="1"/>
</dbReference>
<dbReference type="OrthoDB" id="9805799at2"/>
<name>A0A3S9UUV7_9BACL</name>
<keyword evidence="3" id="KW-0472">Membrane</keyword>
<keyword evidence="2" id="KW-0175">Coiled coil</keyword>
<evidence type="ECO:0000256" key="2">
    <source>
        <dbReference type="SAM" id="Coils"/>
    </source>
</evidence>
<evidence type="ECO:0000313" key="5">
    <source>
        <dbReference type="EMBL" id="AZS14084.1"/>
    </source>
</evidence>
<organism evidence="5 6">
    <name type="scientific">Paenibacillus lutimineralis</name>
    <dbReference type="NCBI Taxonomy" id="2707005"/>
    <lineage>
        <taxon>Bacteria</taxon>
        <taxon>Bacillati</taxon>
        <taxon>Bacillota</taxon>
        <taxon>Bacilli</taxon>
        <taxon>Bacillales</taxon>
        <taxon>Paenibacillaceae</taxon>
        <taxon>Paenibacillus</taxon>
    </lineage>
</organism>
<dbReference type="AlphaFoldDB" id="A0A3S9UUV7"/>
<dbReference type="CDD" id="cd12797">
    <property type="entry name" value="M23_peptidase"/>
    <property type="match status" value="1"/>
</dbReference>
<evidence type="ECO:0000259" key="4">
    <source>
        <dbReference type="Pfam" id="PF01551"/>
    </source>
</evidence>
<dbReference type="Pfam" id="PF01551">
    <property type="entry name" value="Peptidase_M23"/>
    <property type="match status" value="1"/>
</dbReference>
<keyword evidence="3" id="KW-0812">Transmembrane</keyword>
<dbReference type="FunFam" id="2.70.70.10:FF:000006">
    <property type="entry name" value="M23 family peptidase"/>
    <property type="match status" value="1"/>
</dbReference>
<dbReference type="InterPro" id="IPR050570">
    <property type="entry name" value="Cell_wall_metabolism_enzyme"/>
</dbReference>
<dbReference type="InterPro" id="IPR016047">
    <property type="entry name" value="M23ase_b-sheet_dom"/>
</dbReference>
<protein>
    <submittedName>
        <fullName evidence="5">M23 family peptidase</fullName>
    </submittedName>
</protein>
<feature type="transmembrane region" description="Helical" evidence="3">
    <location>
        <begin position="33"/>
        <end position="54"/>
    </location>
</feature>